<evidence type="ECO:0000259" key="3">
    <source>
        <dbReference type="Pfam" id="PF23403"/>
    </source>
</evidence>
<feature type="domain" description="LTI65/LTI78 N-terminal" evidence="3">
    <location>
        <begin position="38"/>
        <end position="102"/>
    </location>
</feature>
<evidence type="ECO:0000313" key="4">
    <source>
        <dbReference type="EMBL" id="CAA7389739.1"/>
    </source>
</evidence>
<reference evidence="4" key="1">
    <citation type="submission" date="2020-02" db="EMBL/GenBank/DDBJ databases">
        <authorList>
            <person name="Scholz U."/>
            <person name="Mascher M."/>
            <person name="Fiebig A."/>
        </authorList>
    </citation>
    <scope>NUCLEOTIDE SEQUENCE</scope>
</reference>
<dbReference type="AlphaFoldDB" id="A0A7I8K061"/>
<dbReference type="PANTHER" id="PTHR33836">
    <property type="entry name" value="LOW-TEMPERATURE-INDUCED 65 KDA PROTEIN-RELATED"/>
    <property type="match status" value="1"/>
</dbReference>
<dbReference type="GO" id="GO:0009737">
    <property type="term" value="P:response to abscisic acid"/>
    <property type="evidence" value="ECO:0007669"/>
    <property type="project" value="InterPro"/>
</dbReference>
<feature type="compositionally biased region" description="Basic and acidic residues" evidence="1">
    <location>
        <begin position="69"/>
        <end position="91"/>
    </location>
</feature>
<evidence type="ECO:0000256" key="1">
    <source>
        <dbReference type="SAM" id="MobiDB-lite"/>
    </source>
</evidence>
<dbReference type="EMBL" id="LR746264">
    <property type="protein sequence ID" value="CAA7389739.1"/>
    <property type="molecule type" value="Genomic_DNA"/>
</dbReference>
<dbReference type="PANTHER" id="PTHR33836:SF7">
    <property type="entry name" value="LOW-TEMPERATURE-INDUCED PROTEIN"/>
    <property type="match status" value="1"/>
</dbReference>
<accession>A0A7I8K061</accession>
<proteinExistence type="predicted"/>
<dbReference type="Pfam" id="PF23403">
    <property type="entry name" value="LTI65_LTI78_N"/>
    <property type="match status" value="1"/>
</dbReference>
<evidence type="ECO:0000313" key="5">
    <source>
        <dbReference type="Proteomes" id="UP000663760"/>
    </source>
</evidence>
<protein>
    <submittedName>
        <fullName evidence="4">Uncharacterized protein</fullName>
    </submittedName>
</protein>
<organism evidence="4 5">
    <name type="scientific">Spirodela intermedia</name>
    <name type="common">Intermediate duckweed</name>
    <dbReference type="NCBI Taxonomy" id="51605"/>
    <lineage>
        <taxon>Eukaryota</taxon>
        <taxon>Viridiplantae</taxon>
        <taxon>Streptophyta</taxon>
        <taxon>Embryophyta</taxon>
        <taxon>Tracheophyta</taxon>
        <taxon>Spermatophyta</taxon>
        <taxon>Magnoliopsida</taxon>
        <taxon>Liliopsida</taxon>
        <taxon>Araceae</taxon>
        <taxon>Lemnoideae</taxon>
        <taxon>Spirodela</taxon>
    </lineage>
</organism>
<dbReference type="InterPro" id="IPR056605">
    <property type="entry name" value="LTI65_LTI78_N"/>
</dbReference>
<dbReference type="Proteomes" id="UP000663760">
    <property type="component" value="Chromosome 1"/>
</dbReference>
<dbReference type="InterPro" id="IPR037491">
    <property type="entry name" value="LTI78/LTI65"/>
</dbReference>
<gene>
    <name evidence="4" type="ORF">SI8410_01001738</name>
</gene>
<keyword evidence="5" id="KW-1185">Reference proteome</keyword>
<feature type="compositionally biased region" description="Polar residues" evidence="1">
    <location>
        <begin position="298"/>
        <end position="310"/>
    </location>
</feature>
<dbReference type="OrthoDB" id="670168at2759"/>
<feature type="compositionally biased region" description="Basic and acidic residues" evidence="1">
    <location>
        <begin position="1"/>
        <end position="13"/>
    </location>
</feature>
<feature type="region of interest" description="Disordered" evidence="1">
    <location>
        <begin position="1"/>
        <end position="179"/>
    </location>
</feature>
<dbReference type="Pfam" id="PF23399">
    <property type="entry name" value="LTI65_PGEED"/>
    <property type="match status" value="1"/>
</dbReference>
<feature type="compositionally biased region" description="Basic and acidic residues" evidence="1">
    <location>
        <begin position="116"/>
        <end position="142"/>
    </location>
</feature>
<name>A0A7I8K061_SPIIN</name>
<sequence length="356" mass="38754">MARVHELISRGCEDGGDAQGSRAFPRISEREEDEHGRQHEKKSVLAKVKDKAKRWRRTLSKRKQGHNVGNDDRLYDTGLGEHDGEGPDPEYHGAAMCESTSASVSYRETPAPPEITADRTEKGTEGPDDSRHVKDRNLREDSDSAPPFVADKHMMQSTKIPGYPVGEDRGSNSPTKAATGVLSPAYAMVTETHREMTSTIQSPRAATGDQARDKGISVKEYLLLKLEPQEEDKALSEVITEAMSPRKGVNGGELGMEKLKDVVTSLFFTERSTKPQPASSEIPWEGSDSKDPRPGLASSGSRPLSVSASPQPLLSSNPRPTPPSSSAQPDPLLGSPYQGLGEEERSNERVLQAYAN</sequence>
<feature type="domain" description="LTI65/LTI78 PGEED repeat" evidence="2">
    <location>
        <begin position="213"/>
        <end position="243"/>
    </location>
</feature>
<feature type="compositionally biased region" description="Basic and acidic residues" evidence="1">
    <location>
        <begin position="27"/>
        <end position="49"/>
    </location>
</feature>
<dbReference type="InterPro" id="IPR057059">
    <property type="entry name" value="LTI65/LTI78_PGEED"/>
</dbReference>
<evidence type="ECO:0000259" key="2">
    <source>
        <dbReference type="Pfam" id="PF23399"/>
    </source>
</evidence>
<feature type="region of interest" description="Disordered" evidence="1">
    <location>
        <begin position="268"/>
        <end position="356"/>
    </location>
</feature>
<feature type="compositionally biased region" description="Basic residues" evidence="1">
    <location>
        <begin position="50"/>
        <end position="65"/>
    </location>
</feature>